<feature type="domain" description="Helicase ATP-binding" evidence="4">
    <location>
        <begin position="190"/>
        <end position="544"/>
    </location>
</feature>
<feature type="non-terminal residue" evidence="5">
    <location>
        <position position="1"/>
    </location>
</feature>
<dbReference type="EMBL" id="CAUYUJ010015659">
    <property type="protein sequence ID" value="CAK0856682.1"/>
    <property type="molecule type" value="Genomic_DNA"/>
</dbReference>
<keyword evidence="1" id="KW-0547">Nucleotide-binding</keyword>
<dbReference type="Pfam" id="PF00176">
    <property type="entry name" value="SNF2-rel_dom"/>
    <property type="match status" value="1"/>
</dbReference>
<evidence type="ECO:0000313" key="5">
    <source>
        <dbReference type="EMBL" id="CAK0856682.1"/>
    </source>
</evidence>
<evidence type="ECO:0000313" key="6">
    <source>
        <dbReference type="Proteomes" id="UP001189429"/>
    </source>
</evidence>
<dbReference type="InterPro" id="IPR000330">
    <property type="entry name" value="SNF2_N"/>
</dbReference>
<comment type="caution">
    <text evidence="5">The sequence shown here is derived from an EMBL/GenBank/DDBJ whole genome shotgun (WGS) entry which is preliminary data.</text>
</comment>
<proteinExistence type="predicted"/>
<dbReference type="SMART" id="SM00487">
    <property type="entry name" value="DEXDc"/>
    <property type="match status" value="1"/>
</dbReference>
<evidence type="ECO:0000256" key="2">
    <source>
        <dbReference type="ARBA" id="ARBA00022801"/>
    </source>
</evidence>
<keyword evidence="2" id="KW-0378">Hydrolase</keyword>
<keyword evidence="6" id="KW-1185">Reference proteome</keyword>
<gene>
    <name evidence="5" type="ORF">PCOR1329_LOCUS47004</name>
</gene>
<dbReference type="InterPro" id="IPR038718">
    <property type="entry name" value="SNF2-like_sf"/>
</dbReference>
<evidence type="ECO:0000256" key="3">
    <source>
        <dbReference type="ARBA" id="ARBA00022840"/>
    </source>
</evidence>
<evidence type="ECO:0000259" key="4">
    <source>
        <dbReference type="SMART" id="SM00487"/>
    </source>
</evidence>
<dbReference type="PANTHER" id="PTHR45626:SF26">
    <property type="entry name" value="FAMILY HELICASE, PUTATIVE (AFU_ORTHOLOGUE AFUA_2G09120)-RELATED"/>
    <property type="match status" value="1"/>
</dbReference>
<dbReference type="InterPro" id="IPR014001">
    <property type="entry name" value="Helicase_ATP-bd"/>
</dbReference>
<name>A0ABN9UBJ1_9DINO</name>
<sequence>AAPQGGGEAGGGAHGGWLAVVEQTVCAQRGDVQRVLRLAREGLGLPVFRNGRHSSRVAREEELALRFGAAPGPDGRCGEVLLGRWVPELGTGPPSGGFERVRFTEVGGWPDPLVQPLLVAAEWNPSLALEQLARRLVFHATGVRLSWRCAPLEPPGWQPTLDEEDAHEADVFFLQGCTCEPEAAQPPRFRRHRLRPEQLRSLRWMLDREAQPTAFETEVRDRTVPGVRWEDQPGNRSLWQYTRERDYWKCFEERSGFAWCYETCLKATFTISGGVLGDSIGSGKTATLIGLLDSQRAQRGPSPVPPPEASHLIPNPATLILVPSNRLVGFLGPDAFKFVIVRTISDLKRLTVHDLLGCEVVLTTYKLFYSTGYIDRLKSLQCTRSNRLHERSFYGMAIEHTLREVEKAEAAVLSQGANQVGWVMRSKTQNEMAETTPAAEDHADQLTPEQVRKRIRLLGACDRWQDLRCPPLELFFWHRVVFDEFHELEAMDTRRFTMLQNLRCRHRWGLTGTPPRRDKLQVANLASIMRVHIPEDPVLCQQFSGGRQQGGVQLRGT</sequence>
<keyword evidence="3" id="KW-0067">ATP-binding</keyword>
<reference evidence="5" key="1">
    <citation type="submission" date="2023-10" db="EMBL/GenBank/DDBJ databases">
        <authorList>
            <person name="Chen Y."/>
            <person name="Shah S."/>
            <person name="Dougan E. K."/>
            <person name="Thang M."/>
            <person name="Chan C."/>
        </authorList>
    </citation>
    <scope>NUCLEOTIDE SEQUENCE [LARGE SCALE GENOMIC DNA]</scope>
</reference>
<evidence type="ECO:0000256" key="1">
    <source>
        <dbReference type="ARBA" id="ARBA00022741"/>
    </source>
</evidence>
<accession>A0ABN9UBJ1</accession>
<protein>
    <recommendedName>
        <fullName evidence="4">Helicase ATP-binding domain-containing protein</fullName>
    </recommendedName>
</protein>
<dbReference type="PANTHER" id="PTHR45626">
    <property type="entry name" value="TRANSCRIPTION TERMINATION FACTOR 2-RELATED"/>
    <property type="match status" value="1"/>
</dbReference>
<organism evidence="5 6">
    <name type="scientific">Prorocentrum cordatum</name>
    <dbReference type="NCBI Taxonomy" id="2364126"/>
    <lineage>
        <taxon>Eukaryota</taxon>
        <taxon>Sar</taxon>
        <taxon>Alveolata</taxon>
        <taxon>Dinophyceae</taxon>
        <taxon>Prorocentrales</taxon>
        <taxon>Prorocentraceae</taxon>
        <taxon>Prorocentrum</taxon>
    </lineage>
</organism>
<dbReference type="InterPro" id="IPR027417">
    <property type="entry name" value="P-loop_NTPase"/>
</dbReference>
<dbReference type="Proteomes" id="UP001189429">
    <property type="component" value="Unassembled WGS sequence"/>
</dbReference>
<dbReference type="InterPro" id="IPR050628">
    <property type="entry name" value="SNF2_RAD54_helicase_TF"/>
</dbReference>
<dbReference type="Gene3D" id="3.40.50.10810">
    <property type="entry name" value="Tandem AAA-ATPase domain"/>
    <property type="match status" value="2"/>
</dbReference>
<dbReference type="SUPFAM" id="SSF52540">
    <property type="entry name" value="P-loop containing nucleoside triphosphate hydrolases"/>
    <property type="match status" value="1"/>
</dbReference>